<keyword evidence="2" id="KW-1185">Reference proteome</keyword>
<proteinExistence type="predicted"/>
<reference evidence="2" key="1">
    <citation type="journal article" date="2024" name="Front. Bioeng. Biotechnol.">
        <title>Genome-scale model development and genomic sequencing of the oleaginous clade Lipomyces.</title>
        <authorList>
            <person name="Czajka J.J."/>
            <person name="Han Y."/>
            <person name="Kim J."/>
            <person name="Mondo S.J."/>
            <person name="Hofstad B.A."/>
            <person name="Robles A."/>
            <person name="Haridas S."/>
            <person name="Riley R."/>
            <person name="LaButti K."/>
            <person name="Pangilinan J."/>
            <person name="Andreopoulos W."/>
            <person name="Lipzen A."/>
            <person name="Yan J."/>
            <person name="Wang M."/>
            <person name="Ng V."/>
            <person name="Grigoriev I.V."/>
            <person name="Spatafora J.W."/>
            <person name="Magnuson J.K."/>
            <person name="Baker S.E."/>
            <person name="Pomraning K.R."/>
        </authorList>
    </citation>
    <scope>NUCLEOTIDE SEQUENCE [LARGE SCALE GENOMIC DNA]</scope>
    <source>
        <strain evidence="2">CBS 7786</strain>
    </source>
</reference>
<comment type="caution">
    <text evidence="1">The sequence shown here is derived from an EMBL/GenBank/DDBJ whole genome shotgun (WGS) entry which is preliminary data.</text>
</comment>
<evidence type="ECO:0000313" key="1">
    <source>
        <dbReference type="EMBL" id="KAK9240261.1"/>
    </source>
</evidence>
<accession>A0ACC3T9G9</accession>
<name>A0ACC3T9G9_LIPKO</name>
<sequence>MAARRINKSATVDEPPSSIPPSYPDLPRDAKPSTQPSMQRNASGRESKILSQRPQGSRRPARKVGVKKLSSDMPSFEEFERSAVQEAMQTSTPSASKSAIDTDWLPFGTENGAARSEDSYTWGPVLDRSSRSGSTSVGRGSGEAPRLGFGQTRSTTSQLSTESSRSSTDSSSSTRFEHQRSISSDEYFGRNTLDPDQERQSIRRLDDFDDAPAISSDDYFGRSEDSNSYESNDYVERAKDTALRLAANADDEIENVKTYIGRSVNKITSAIWNARK</sequence>
<dbReference type="Proteomes" id="UP001433508">
    <property type="component" value="Unassembled WGS sequence"/>
</dbReference>
<evidence type="ECO:0000313" key="2">
    <source>
        <dbReference type="Proteomes" id="UP001433508"/>
    </source>
</evidence>
<gene>
    <name evidence="1" type="ORF">V1525DRAFT_395480</name>
</gene>
<dbReference type="EMBL" id="MU971340">
    <property type="protein sequence ID" value="KAK9240261.1"/>
    <property type="molecule type" value="Genomic_DNA"/>
</dbReference>
<organism evidence="1 2">
    <name type="scientific">Lipomyces kononenkoae</name>
    <name type="common">Yeast</name>
    <dbReference type="NCBI Taxonomy" id="34357"/>
    <lineage>
        <taxon>Eukaryota</taxon>
        <taxon>Fungi</taxon>
        <taxon>Dikarya</taxon>
        <taxon>Ascomycota</taxon>
        <taxon>Saccharomycotina</taxon>
        <taxon>Lipomycetes</taxon>
        <taxon>Lipomycetales</taxon>
        <taxon>Lipomycetaceae</taxon>
        <taxon>Lipomyces</taxon>
    </lineage>
</organism>
<protein>
    <submittedName>
        <fullName evidence="1">Uncharacterized protein</fullName>
    </submittedName>
</protein>